<dbReference type="GO" id="GO:0003676">
    <property type="term" value="F:nucleic acid binding"/>
    <property type="evidence" value="ECO:0007669"/>
    <property type="project" value="InterPro"/>
</dbReference>
<protein>
    <submittedName>
        <fullName evidence="3">HRDC domain-containing protein</fullName>
    </submittedName>
</protein>
<dbReference type="InterPro" id="IPR051086">
    <property type="entry name" value="RNase_D-like"/>
</dbReference>
<dbReference type="GO" id="GO:0000166">
    <property type="term" value="F:nucleotide binding"/>
    <property type="evidence" value="ECO:0007669"/>
    <property type="project" value="InterPro"/>
</dbReference>
<dbReference type="Proteomes" id="UP000824037">
    <property type="component" value="Unassembled WGS sequence"/>
</dbReference>
<evidence type="ECO:0000259" key="2">
    <source>
        <dbReference type="PROSITE" id="PS50967"/>
    </source>
</evidence>
<gene>
    <name evidence="3" type="ORF">H9815_07570</name>
</gene>
<dbReference type="InterPro" id="IPR041605">
    <property type="entry name" value="Exo_C"/>
</dbReference>
<dbReference type="SMART" id="SM00341">
    <property type="entry name" value="HRDC"/>
    <property type="match status" value="1"/>
</dbReference>
<feature type="compositionally biased region" description="Low complexity" evidence="1">
    <location>
        <begin position="307"/>
        <end position="318"/>
    </location>
</feature>
<accession>A0A9D2EDX1</accession>
<dbReference type="CDD" id="cd06142">
    <property type="entry name" value="RNaseD_exo"/>
    <property type="match status" value="1"/>
</dbReference>
<dbReference type="InterPro" id="IPR012337">
    <property type="entry name" value="RNaseH-like_sf"/>
</dbReference>
<proteinExistence type="predicted"/>
<evidence type="ECO:0000256" key="1">
    <source>
        <dbReference type="SAM" id="MobiDB-lite"/>
    </source>
</evidence>
<feature type="region of interest" description="Disordered" evidence="1">
    <location>
        <begin position="306"/>
        <end position="331"/>
    </location>
</feature>
<evidence type="ECO:0000313" key="4">
    <source>
        <dbReference type="Proteomes" id="UP000824037"/>
    </source>
</evidence>
<dbReference type="AlphaFoldDB" id="A0A9D2EDX1"/>
<dbReference type="GO" id="GO:0008408">
    <property type="term" value="F:3'-5' exonuclease activity"/>
    <property type="evidence" value="ECO:0007669"/>
    <property type="project" value="InterPro"/>
</dbReference>
<dbReference type="Gene3D" id="3.30.420.10">
    <property type="entry name" value="Ribonuclease H-like superfamily/Ribonuclease H"/>
    <property type="match status" value="1"/>
</dbReference>
<dbReference type="PROSITE" id="PS50967">
    <property type="entry name" value="HRDC"/>
    <property type="match status" value="1"/>
</dbReference>
<feature type="region of interest" description="Disordered" evidence="1">
    <location>
        <begin position="1"/>
        <end position="26"/>
    </location>
</feature>
<dbReference type="SUPFAM" id="SSF53098">
    <property type="entry name" value="Ribonuclease H-like"/>
    <property type="match status" value="1"/>
</dbReference>
<name>A0A9D2EDX1_9MICO</name>
<dbReference type="InterPro" id="IPR002121">
    <property type="entry name" value="HRDC_dom"/>
</dbReference>
<dbReference type="Gene3D" id="1.10.150.80">
    <property type="entry name" value="HRDC domain"/>
    <property type="match status" value="2"/>
</dbReference>
<sequence length="411" mass="44279">MSSLPPPESDQPLTPLTEPSDGLTGVVDTPAALAETVGAFGAGTGPVAVDAERASGYRYGQSAYLVQLRREGAGTALIDPQALPDLSELSAAIAPAEWVLHAASQDLPCLAEVGMKPTSLFDTELAARLLGYERVGLATMVAAELGLELAKEHSAADWSTRPLPEDWLRYAALDVEVLIELRAKLAAELAEAGKLDWATEEFEAVRTAGPPPPRRDPWRRTSGSHQVRDGLGLAIVRELWIARDAEARSADIAQGRILTDAAIVAAAVNRPATMPEMAQLPGFRTKNAARRMRTWFAALQRAKSLNPSSYPSRRAPASDALPPPKAWKDRNPDGAQRLVVVRSTVRTLAEELHLPQENLLTPEYQRRLAWSPPHDLSTASVADSLRELGARDWQVRAVAGPLSHELLAAAD</sequence>
<dbReference type="InterPro" id="IPR036397">
    <property type="entry name" value="RNaseH_sf"/>
</dbReference>
<dbReference type="SUPFAM" id="SSF47819">
    <property type="entry name" value="HRDC-like"/>
    <property type="match status" value="1"/>
</dbReference>
<reference evidence="3" key="1">
    <citation type="journal article" date="2021" name="PeerJ">
        <title>Extensive microbial diversity within the chicken gut microbiome revealed by metagenomics and culture.</title>
        <authorList>
            <person name="Gilroy R."/>
            <person name="Ravi A."/>
            <person name="Getino M."/>
            <person name="Pursley I."/>
            <person name="Horton D.L."/>
            <person name="Alikhan N.F."/>
            <person name="Baker D."/>
            <person name="Gharbi K."/>
            <person name="Hall N."/>
            <person name="Watson M."/>
            <person name="Adriaenssens E.M."/>
            <person name="Foster-Nyarko E."/>
            <person name="Jarju S."/>
            <person name="Secka A."/>
            <person name="Antonio M."/>
            <person name="Oren A."/>
            <person name="Chaudhuri R.R."/>
            <person name="La Ragione R."/>
            <person name="Hildebrand F."/>
            <person name="Pallen M.J."/>
        </authorList>
    </citation>
    <scope>NUCLEOTIDE SEQUENCE</scope>
    <source>
        <strain evidence="3">ChiGjej4B4-7305</strain>
    </source>
</reference>
<dbReference type="InterPro" id="IPR010997">
    <property type="entry name" value="HRDC-like_sf"/>
</dbReference>
<dbReference type="PANTHER" id="PTHR47649:SF1">
    <property type="entry name" value="RIBONUCLEASE D"/>
    <property type="match status" value="1"/>
</dbReference>
<dbReference type="InterPro" id="IPR002562">
    <property type="entry name" value="3'-5'_exonuclease_dom"/>
</dbReference>
<dbReference type="Pfam" id="PF00570">
    <property type="entry name" value="HRDC"/>
    <property type="match status" value="1"/>
</dbReference>
<dbReference type="Pfam" id="PF18305">
    <property type="entry name" value="DNA_pol_A_exoN"/>
    <property type="match status" value="1"/>
</dbReference>
<dbReference type="Pfam" id="PF01612">
    <property type="entry name" value="DNA_pol_A_exo1"/>
    <property type="match status" value="1"/>
</dbReference>
<dbReference type="EMBL" id="DXBY01000130">
    <property type="protein sequence ID" value="HIZ35622.1"/>
    <property type="molecule type" value="Genomic_DNA"/>
</dbReference>
<dbReference type="SMART" id="SM00474">
    <property type="entry name" value="35EXOc"/>
    <property type="match status" value="1"/>
</dbReference>
<feature type="domain" description="HRDC" evidence="2">
    <location>
        <begin position="229"/>
        <end position="309"/>
    </location>
</feature>
<dbReference type="InterPro" id="IPR044876">
    <property type="entry name" value="HRDC_dom_sf"/>
</dbReference>
<comment type="caution">
    <text evidence="3">The sequence shown here is derived from an EMBL/GenBank/DDBJ whole genome shotgun (WGS) entry which is preliminary data.</text>
</comment>
<organism evidence="3 4">
    <name type="scientific">Candidatus Ruania gallistercoris</name>
    <dbReference type="NCBI Taxonomy" id="2838746"/>
    <lineage>
        <taxon>Bacteria</taxon>
        <taxon>Bacillati</taxon>
        <taxon>Actinomycetota</taxon>
        <taxon>Actinomycetes</taxon>
        <taxon>Micrococcales</taxon>
        <taxon>Ruaniaceae</taxon>
        <taxon>Ruania</taxon>
    </lineage>
</organism>
<feature type="region of interest" description="Disordered" evidence="1">
    <location>
        <begin position="204"/>
        <end position="225"/>
    </location>
</feature>
<dbReference type="PANTHER" id="PTHR47649">
    <property type="entry name" value="RIBONUCLEASE D"/>
    <property type="match status" value="1"/>
</dbReference>
<evidence type="ECO:0000313" key="3">
    <source>
        <dbReference type="EMBL" id="HIZ35622.1"/>
    </source>
</evidence>
<reference evidence="3" key="2">
    <citation type="submission" date="2021-04" db="EMBL/GenBank/DDBJ databases">
        <authorList>
            <person name="Gilroy R."/>
        </authorList>
    </citation>
    <scope>NUCLEOTIDE SEQUENCE</scope>
    <source>
        <strain evidence="3">ChiGjej4B4-7305</strain>
    </source>
</reference>
<dbReference type="GO" id="GO:0006139">
    <property type="term" value="P:nucleobase-containing compound metabolic process"/>
    <property type="evidence" value="ECO:0007669"/>
    <property type="project" value="InterPro"/>
</dbReference>